<dbReference type="Proteomes" id="UP000825935">
    <property type="component" value="Chromosome 16"/>
</dbReference>
<reference evidence="2" key="1">
    <citation type="submission" date="2021-08" db="EMBL/GenBank/DDBJ databases">
        <title>WGS assembly of Ceratopteris richardii.</title>
        <authorList>
            <person name="Marchant D.B."/>
            <person name="Chen G."/>
            <person name="Jenkins J."/>
            <person name="Shu S."/>
            <person name="Leebens-Mack J."/>
            <person name="Grimwood J."/>
            <person name="Schmutz J."/>
            <person name="Soltis P."/>
            <person name="Soltis D."/>
            <person name="Chen Z.-H."/>
        </authorList>
    </citation>
    <scope>NUCLEOTIDE SEQUENCE</scope>
    <source>
        <strain evidence="2">Whitten #5841</strain>
        <tissue evidence="2">Leaf</tissue>
    </source>
</reference>
<name>A0A8T2SYZ9_CERRI</name>
<protein>
    <submittedName>
        <fullName evidence="2">Uncharacterized protein</fullName>
    </submittedName>
</protein>
<evidence type="ECO:0000313" key="2">
    <source>
        <dbReference type="EMBL" id="KAH7388041.1"/>
    </source>
</evidence>
<sequence>MFTSASQDAAAPHLRSVCACRIFNKTEGANHSDFSVCHIVQQRRVVAHNKDMSYPFGTRANSGPVKKATEDTPTNLCALGALSQHAGDAPGLFTINAVSALRSNASLVIIVAGMHGLAPLITLNTANYTADVNVSLMVLILFGLFKVVLYKQTWEQVYEPFDTGILPHATSISLLGGGIYGISNKFEKLRCQFKQSMQQFKSMY</sequence>
<proteinExistence type="predicted"/>
<gene>
    <name evidence="2" type="ORF">KP509_16G054500</name>
</gene>
<dbReference type="EMBL" id="CM035421">
    <property type="protein sequence ID" value="KAH7388041.1"/>
    <property type="molecule type" value="Genomic_DNA"/>
</dbReference>
<evidence type="ECO:0000313" key="3">
    <source>
        <dbReference type="Proteomes" id="UP000825935"/>
    </source>
</evidence>
<feature type="transmembrane region" description="Helical" evidence="1">
    <location>
        <begin position="132"/>
        <end position="149"/>
    </location>
</feature>
<keyword evidence="1" id="KW-0472">Membrane</keyword>
<accession>A0A8T2SYZ9</accession>
<keyword evidence="3" id="KW-1185">Reference proteome</keyword>
<organism evidence="2 3">
    <name type="scientific">Ceratopteris richardii</name>
    <name type="common">Triangle waterfern</name>
    <dbReference type="NCBI Taxonomy" id="49495"/>
    <lineage>
        <taxon>Eukaryota</taxon>
        <taxon>Viridiplantae</taxon>
        <taxon>Streptophyta</taxon>
        <taxon>Embryophyta</taxon>
        <taxon>Tracheophyta</taxon>
        <taxon>Polypodiopsida</taxon>
        <taxon>Polypodiidae</taxon>
        <taxon>Polypodiales</taxon>
        <taxon>Pteridineae</taxon>
        <taxon>Pteridaceae</taxon>
        <taxon>Parkerioideae</taxon>
        <taxon>Ceratopteris</taxon>
    </lineage>
</organism>
<keyword evidence="1" id="KW-1133">Transmembrane helix</keyword>
<dbReference type="AlphaFoldDB" id="A0A8T2SYZ9"/>
<comment type="caution">
    <text evidence="2">The sequence shown here is derived from an EMBL/GenBank/DDBJ whole genome shotgun (WGS) entry which is preliminary data.</text>
</comment>
<keyword evidence="1" id="KW-0812">Transmembrane</keyword>
<evidence type="ECO:0000256" key="1">
    <source>
        <dbReference type="SAM" id="Phobius"/>
    </source>
</evidence>